<dbReference type="Proteomes" id="UP000824881">
    <property type="component" value="Unassembled WGS sequence"/>
</dbReference>
<sequence>MSKSLDADLYEDIYGDDNEFLDTESANGTSTAQPDGGVDEEPVSPVSLDNNSPTAASQTPNLALPAKPSSSAKPSTSNSANQSLSYSAQIAQQFSSYQQTPGQERGGVRPNMKPIPNGTQIIPTTIDTTGDTVYGKKPSEMHDYGKLFIGGLSWDTTDGTMSSYILSSYRITNHPSIFCPYEEGLKNYFSQFGKVDACTIMRDPSGTSRGFAFLTFEDPSAVTPVLAREHTLDGKMIDPKRAIPREEHLRNTRYFVGGLAPHTTSESMKAFFSTYGSVVDATVMMDRESGRSKGFGFVTFDEGGNADQLVGKLGLLLDDKQIEVKAAQPRSQRDQQRNSGRDGDVPAVNTQTSVMPMNFQQMPMMNAMNPMAMMNMGMSRFNAMGGMGNMGMGMGNMANNMSGGGSSAMGGNMAGFNPMGAMGGGMGGMAAMGNMGGNMGMRMGMGPMGAAGAANPVGAMNMGMGAGGGFAGGMQGMMGGMGNMMGGMGNPMAGGMANAMGNRMGMGMGTDIRINLNWWSLGANVSLQIADSNGAQLLREVHHVRSPKSLKWDVHPNVHLEGHCDKIMTKCSRGLFRKDEVEFAVTYQDLCELASQESVEYRRSVAEMNLKREHWLGATTIYFRARKIQYPTDVTLTLRFIVEFDNDEDYPPFLHYMEMMKSRHISSIVPFQWIGGQYNPLKPDQPQTQTSVRSPVLGELLGTVHEAIPFAINKRVAQLNAGDHDALPFNTYRDSVDSEAKLRAIRLKGFTAAAREPAHRVFVVVDVGARIGLFHSHYDILTAICAAQSPYLGSHSLSRSSSISDIYGLYLAIPSCTAPHENAPLNRELRSTSDPGSLTVTISANRVSVMSDANTIFRSNSTAFDSARHVITINYIAGDAFLAPIYGGNNGGRQNINCIRRT</sequence>
<protein>
    <submittedName>
        <fullName evidence="1">Uncharacterized protein</fullName>
    </submittedName>
</protein>
<dbReference type="EMBL" id="WQMT02000011">
    <property type="protein sequence ID" value="KAG9217929.1"/>
    <property type="molecule type" value="Genomic_DNA"/>
</dbReference>
<organism evidence="1 2">
    <name type="scientific">Pleurotus cornucopiae</name>
    <name type="common">Cornucopia mushroom</name>
    <dbReference type="NCBI Taxonomy" id="5321"/>
    <lineage>
        <taxon>Eukaryota</taxon>
        <taxon>Fungi</taxon>
        <taxon>Dikarya</taxon>
        <taxon>Basidiomycota</taxon>
        <taxon>Agaricomycotina</taxon>
        <taxon>Agaricomycetes</taxon>
        <taxon>Agaricomycetidae</taxon>
        <taxon>Agaricales</taxon>
        <taxon>Pleurotineae</taxon>
        <taxon>Pleurotaceae</taxon>
        <taxon>Pleurotus</taxon>
    </lineage>
</organism>
<name>A0ACB7IJN9_PLECO</name>
<evidence type="ECO:0000313" key="1">
    <source>
        <dbReference type="EMBL" id="KAG9217929.1"/>
    </source>
</evidence>
<gene>
    <name evidence="1" type="ORF">CCMSSC00406_0008570</name>
</gene>
<reference evidence="1 2" key="1">
    <citation type="journal article" date="2021" name="Appl. Environ. Microbiol.">
        <title>Genetic linkage and physical mapping for an oyster mushroom Pleurotus cornucopiae and QTL analysis for the trait cap color.</title>
        <authorList>
            <person name="Zhang Y."/>
            <person name="Gao W."/>
            <person name="Sonnenberg A."/>
            <person name="Chen Q."/>
            <person name="Zhang J."/>
            <person name="Huang C."/>
        </authorList>
    </citation>
    <scope>NUCLEOTIDE SEQUENCE [LARGE SCALE GENOMIC DNA]</scope>
    <source>
        <strain evidence="1">CCMSSC00406</strain>
    </source>
</reference>
<evidence type="ECO:0000313" key="2">
    <source>
        <dbReference type="Proteomes" id="UP000824881"/>
    </source>
</evidence>
<accession>A0ACB7IJN9</accession>
<proteinExistence type="predicted"/>
<keyword evidence="2" id="KW-1185">Reference proteome</keyword>
<comment type="caution">
    <text evidence="1">The sequence shown here is derived from an EMBL/GenBank/DDBJ whole genome shotgun (WGS) entry which is preliminary data.</text>
</comment>